<dbReference type="EMBL" id="CP002772">
    <property type="protein sequence ID" value="AEG17228.1"/>
    <property type="molecule type" value="Genomic_DNA"/>
</dbReference>
<protein>
    <submittedName>
        <fullName evidence="1">Uncharacterized protein</fullName>
    </submittedName>
</protein>
<accession>F6D1K0</accession>
<dbReference type="Proteomes" id="UP000009231">
    <property type="component" value="Chromosome"/>
</dbReference>
<dbReference type="GeneID" id="10667660"/>
<keyword evidence="2" id="KW-1185">Reference proteome</keyword>
<proteinExistence type="predicted"/>
<evidence type="ECO:0000313" key="2">
    <source>
        <dbReference type="Proteomes" id="UP000009231"/>
    </source>
</evidence>
<dbReference type="AlphaFoldDB" id="F6D1K0"/>
<dbReference type="KEGG" id="mew:MSWAN_0182"/>
<dbReference type="RefSeq" id="WP_013824730.1">
    <property type="nucleotide sequence ID" value="NC_015574.1"/>
</dbReference>
<evidence type="ECO:0000313" key="1">
    <source>
        <dbReference type="EMBL" id="AEG17228.1"/>
    </source>
</evidence>
<reference evidence="1 2" key="1">
    <citation type="journal article" date="2014" name="Int. J. Syst. Evol. Microbiol.">
        <title>Methanobacterium paludis sp. nov. and a novel strain of Methanobacterium lacus isolated from northern peatlands.</title>
        <authorList>
            <person name="Cadillo-Quiroz H."/>
            <person name="Brauer S.L."/>
            <person name="Goodson N."/>
            <person name="Yavitt J.B."/>
            <person name="Zinder S.H."/>
        </authorList>
    </citation>
    <scope>NUCLEOTIDE SEQUENCE [LARGE SCALE GENOMIC DNA]</scope>
    <source>
        <strain evidence="2">DSM 25820 / JCM 18151 / SWAN1</strain>
    </source>
</reference>
<dbReference type="OrthoDB" id="70720at2157"/>
<dbReference type="eggNOG" id="arCOG09717">
    <property type="taxonomic scope" value="Archaea"/>
</dbReference>
<sequence length="108" mass="12569">MGESTVLFRRSGGNKRTGEDEFEVSDEYVKLQDKGQGLLVINFRAPKENLKDIYEFFDNIDDMEPLYMNIAGTGEIEHYFRGVSPINEEEEEGWYKFGVTVQHLRKLI</sequence>
<dbReference type="HOGENOM" id="CLU_2191059_0_0_2"/>
<organism evidence="1 2">
    <name type="scientific">Methanobacterium paludis (strain DSM 25820 / JCM 18151 / SWAN1)</name>
    <dbReference type="NCBI Taxonomy" id="868131"/>
    <lineage>
        <taxon>Archaea</taxon>
        <taxon>Methanobacteriati</taxon>
        <taxon>Methanobacteriota</taxon>
        <taxon>Methanomada group</taxon>
        <taxon>Methanobacteria</taxon>
        <taxon>Methanobacteriales</taxon>
        <taxon>Methanobacteriaceae</taxon>
        <taxon>Methanobacterium</taxon>
    </lineage>
</organism>
<name>F6D1K0_METPW</name>
<gene>
    <name evidence="1" type="ordered locus">MSWAN_0182</name>
</gene>